<gene>
    <name evidence="2" type="ORF">Asi02nite_37010</name>
</gene>
<dbReference type="Proteomes" id="UP000604117">
    <property type="component" value="Unassembled WGS sequence"/>
</dbReference>
<sequence>MRALPRTAAVTAAVATAVVVVVAAMALVLGPGGVDDRPPTAATDPSPTPLVSPPIDPGADYGDPTQVCLRFAGALYRHDTGIDASARAAHQRAMAYATGRLASAVDAQPDRSDAQWSTWQSHRAVTDPTAANVIDADEQPADGPVDAYRAARVTFTPVGADGWYGPAETWVVFCVLHRDEGGWRVAHYDLDDLGQAVQ</sequence>
<dbReference type="EMBL" id="BONE01000028">
    <property type="protein sequence ID" value="GIF74183.1"/>
    <property type="molecule type" value="Genomic_DNA"/>
</dbReference>
<evidence type="ECO:0000313" key="2">
    <source>
        <dbReference type="EMBL" id="GIF74183.1"/>
    </source>
</evidence>
<evidence type="ECO:0000313" key="3">
    <source>
        <dbReference type="Proteomes" id="UP000604117"/>
    </source>
</evidence>
<feature type="compositionally biased region" description="Pro residues" evidence="1">
    <location>
        <begin position="46"/>
        <end position="56"/>
    </location>
</feature>
<comment type="caution">
    <text evidence="2">The sequence shown here is derived from an EMBL/GenBank/DDBJ whole genome shotgun (WGS) entry which is preliminary data.</text>
</comment>
<name>A0ABQ4CT53_9ACTN</name>
<accession>A0ABQ4CT53</accession>
<protein>
    <recommendedName>
        <fullName evidence="4">Mce-associated membrane protein</fullName>
    </recommendedName>
</protein>
<evidence type="ECO:0008006" key="4">
    <source>
        <dbReference type="Google" id="ProtNLM"/>
    </source>
</evidence>
<evidence type="ECO:0000256" key="1">
    <source>
        <dbReference type="SAM" id="MobiDB-lite"/>
    </source>
</evidence>
<dbReference type="RefSeq" id="WP_203714609.1">
    <property type="nucleotide sequence ID" value="NZ_BONE01000028.1"/>
</dbReference>
<keyword evidence="3" id="KW-1185">Reference proteome</keyword>
<organism evidence="2 3">
    <name type="scientific">Asanoa siamensis</name>
    <dbReference type="NCBI Taxonomy" id="926357"/>
    <lineage>
        <taxon>Bacteria</taxon>
        <taxon>Bacillati</taxon>
        <taxon>Actinomycetota</taxon>
        <taxon>Actinomycetes</taxon>
        <taxon>Micromonosporales</taxon>
        <taxon>Micromonosporaceae</taxon>
        <taxon>Asanoa</taxon>
    </lineage>
</organism>
<feature type="region of interest" description="Disordered" evidence="1">
    <location>
        <begin position="33"/>
        <end position="57"/>
    </location>
</feature>
<reference evidence="2 3" key="1">
    <citation type="submission" date="2021-01" db="EMBL/GenBank/DDBJ databases">
        <title>Whole genome shotgun sequence of Asanoa siamensis NBRC 107932.</title>
        <authorList>
            <person name="Komaki H."/>
            <person name="Tamura T."/>
        </authorList>
    </citation>
    <scope>NUCLEOTIDE SEQUENCE [LARGE SCALE GENOMIC DNA]</scope>
    <source>
        <strain evidence="2 3">NBRC 107932</strain>
    </source>
</reference>
<proteinExistence type="predicted"/>